<dbReference type="EMBL" id="LK052936">
    <property type="protein sequence ID" value="CDR35903.1"/>
    <property type="molecule type" value="Genomic_DNA"/>
</dbReference>
<proteinExistence type="predicted"/>
<feature type="compositionally biased region" description="Basic residues" evidence="1">
    <location>
        <begin position="129"/>
        <end position="138"/>
    </location>
</feature>
<feature type="compositionally biased region" description="Low complexity" evidence="1">
    <location>
        <begin position="271"/>
        <end position="283"/>
    </location>
</feature>
<feature type="compositionally biased region" description="Basic residues" evidence="1">
    <location>
        <begin position="147"/>
        <end position="159"/>
    </location>
</feature>
<feature type="region of interest" description="Disordered" evidence="1">
    <location>
        <begin position="1"/>
        <end position="171"/>
    </location>
</feature>
<sequence>MPRSPSPDRRSERSYHSSSRHTSRRDDRDRDRDERRRSRSPRRRETDEAGRREREDRRERGKERERSRSRSRSRDRHRRSRRGEEDRSRSRSRSRDRRWRHDERSSRRRSRSRSRSYSSGSESDDSRDRRHRRKRHGSRDRDDKDERRRRREEKKARRAKREEKKRTKAGLATVEWGKHGILTEADIYTKSDEFHAWLIGEKMLNPETLSKAKEKEIFKQFMEDYNTGTLPNEKYYDIKQYEQRMTAVRMGETVEKSDSYDFMKDLEAAKSSQRRSAAASSEQLMDRSRLEELRKLQTDRVQKEKMQRLGMDVSENLGVRLEDKLR</sequence>
<feature type="compositionally biased region" description="Basic and acidic residues" evidence="1">
    <location>
        <begin position="1"/>
        <end position="15"/>
    </location>
</feature>
<reference evidence="2" key="1">
    <citation type="journal article" date="2014" name="Genome Announc.">
        <title>Draft genome sequence of Rhodosporidium toruloides CECT1137, an oleaginous yeast of biotechnological interest.</title>
        <authorList>
            <person name="Morin N."/>
            <person name="Calcas X."/>
            <person name="Devillers H."/>
            <person name="Durrens P."/>
            <person name="Sherman D.J."/>
            <person name="Nicaud J.-M."/>
            <person name="Neuveglise C."/>
        </authorList>
    </citation>
    <scope>NUCLEOTIDE SEQUENCE</scope>
    <source>
        <strain evidence="2">CECT1137</strain>
    </source>
</reference>
<dbReference type="PANTHER" id="PTHR34689">
    <property type="entry name" value="NUCLEIC ACID-BINDING PROTEIN"/>
    <property type="match status" value="1"/>
</dbReference>
<organism evidence="2">
    <name type="scientific">Rhodotorula toruloides</name>
    <name type="common">Yeast</name>
    <name type="synonym">Rhodosporidium toruloides</name>
    <dbReference type="NCBI Taxonomy" id="5286"/>
    <lineage>
        <taxon>Eukaryota</taxon>
        <taxon>Fungi</taxon>
        <taxon>Dikarya</taxon>
        <taxon>Basidiomycota</taxon>
        <taxon>Pucciniomycotina</taxon>
        <taxon>Microbotryomycetes</taxon>
        <taxon>Sporidiobolales</taxon>
        <taxon>Sporidiobolaceae</taxon>
        <taxon>Rhodotorula</taxon>
    </lineage>
</organism>
<feature type="region of interest" description="Disordered" evidence="1">
    <location>
        <begin position="271"/>
        <end position="290"/>
    </location>
</feature>
<dbReference type="OrthoDB" id="2538345at2759"/>
<name>A0A061AFJ4_RHOTO</name>
<evidence type="ECO:0000313" key="2">
    <source>
        <dbReference type="EMBL" id="CDR35903.1"/>
    </source>
</evidence>
<dbReference type="AlphaFoldDB" id="A0A061AFJ4"/>
<evidence type="ECO:0000256" key="1">
    <source>
        <dbReference type="SAM" id="MobiDB-lite"/>
    </source>
</evidence>
<accession>A0A061AFJ4</accession>
<feature type="compositionally biased region" description="Basic residues" evidence="1">
    <location>
        <begin position="69"/>
        <end position="81"/>
    </location>
</feature>
<gene>
    <name evidence="2" type="ORF">RHTO0S_01e09802g</name>
</gene>
<feature type="compositionally biased region" description="Basic and acidic residues" evidence="1">
    <location>
        <begin position="43"/>
        <end position="68"/>
    </location>
</feature>
<feature type="compositionally biased region" description="Basic and acidic residues" evidence="1">
    <location>
        <begin position="24"/>
        <end position="36"/>
    </location>
</feature>
<protein>
    <submittedName>
        <fullName evidence="2">RHTO0S01e09802g1_1</fullName>
    </submittedName>
</protein>
<dbReference type="PANTHER" id="PTHR34689:SF1">
    <property type="entry name" value="NUCLEIC ACID-BINDING PROTEIN"/>
    <property type="match status" value="1"/>
</dbReference>